<evidence type="ECO:0000256" key="5">
    <source>
        <dbReference type="SAM" id="Phobius"/>
    </source>
</evidence>
<feature type="transmembrane region" description="Helical" evidence="5">
    <location>
        <begin position="129"/>
        <end position="154"/>
    </location>
</feature>
<feature type="transmembrane region" description="Helical" evidence="5">
    <location>
        <begin position="63"/>
        <end position="83"/>
    </location>
</feature>
<evidence type="ECO:0000256" key="4">
    <source>
        <dbReference type="ARBA" id="ARBA00023136"/>
    </source>
</evidence>
<dbReference type="InterPro" id="IPR036259">
    <property type="entry name" value="MFS_trans_sf"/>
</dbReference>
<dbReference type="EMBL" id="JBHSPX010000008">
    <property type="protein sequence ID" value="MFC6066552.1"/>
    <property type="molecule type" value="Genomic_DNA"/>
</dbReference>
<dbReference type="Pfam" id="PF07690">
    <property type="entry name" value="MFS_1"/>
    <property type="match status" value="1"/>
</dbReference>
<sequence>MVLVACWLSFTLTSIDRSTWGPASVFVGEGLAVPMASLGVFATAYYVGYVISNAIGGIGVDRFGGRIVLTVSLAGAGVFMSVFGSTTSATVGIAVQAVVGLFAGADYAAGVRLISSWFPSKKLGMPMGVFTTATSLGTAIANAVVPALIAWHGWGTSHHVFGIISVVVAALLLFVLRNGPEEVKGARRRLPSSGSPAGSSVPICAPSSATVTWSSRA</sequence>
<feature type="transmembrane region" description="Helical" evidence="5">
    <location>
        <begin position="33"/>
        <end position="51"/>
    </location>
</feature>
<keyword evidence="2 5" id="KW-0812">Transmembrane</keyword>
<dbReference type="RefSeq" id="WP_211266557.1">
    <property type="nucleotide sequence ID" value="NZ_JBHSPX010000008.1"/>
</dbReference>
<keyword evidence="4 5" id="KW-0472">Membrane</keyword>
<evidence type="ECO:0000313" key="8">
    <source>
        <dbReference type="Proteomes" id="UP001596139"/>
    </source>
</evidence>
<dbReference type="PROSITE" id="PS50850">
    <property type="entry name" value="MFS"/>
    <property type="match status" value="1"/>
</dbReference>
<dbReference type="Gene3D" id="1.20.1250.20">
    <property type="entry name" value="MFS general substrate transporter like domains"/>
    <property type="match status" value="1"/>
</dbReference>
<protein>
    <submittedName>
        <fullName evidence="7">MFS transporter</fullName>
    </submittedName>
</protein>
<evidence type="ECO:0000256" key="1">
    <source>
        <dbReference type="ARBA" id="ARBA00004651"/>
    </source>
</evidence>
<evidence type="ECO:0000313" key="7">
    <source>
        <dbReference type="EMBL" id="MFC6066552.1"/>
    </source>
</evidence>
<feature type="domain" description="Major facilitator superfamily (MFS) profile" evidence="6">
    <location>
        <begin position="2"/>
        <end position="217"/>
    </location>
</feature>
<evidence type="ECO:0000256" key="2">
    <source>
        <dbReference type="ARBA" id="ARBA00022692"/>
    </source>
</evidence>
<dbReference type="InterPro" id="IPR051337">
    <property type="entry name" value="OPA_Antiporter"/>
</dbReference>
<name>A0ABW1MV01_9ACTN</name>
<proteinExistence type="predicted"/>
<keyword evidence="3 5" id="KW-1133">Transmembrane helix</keyword>
<dbReference type="PANTHER" id="PTHR43826:SF3">
    <property type="entry name" value="GLUCOSE-6-PHOSPHATE EXCHANGER SLC37A4"/>
    <property type="match status" value="1"/>
</dbReference>
<dbReference type="InterPro" id="IPR020846">
    <property type="entry name" value="MFS_dom"/>
</dbReference>
<accession>A0ABW1MV01</accession>
<dbReference type="InterPro" id="IPR011701">
    <property type="entry name" value="MFS"/>
</dbReference>
<reference evidence="8" key="1">
    <citation type="journal article" date="2019" name="Int. J. Syst. Evol. Microbiol.">
        <title>The Global Catalogue of Microorganisms (GCM) 10K type strain sequencing project: providing services to taxonomists for standard genome sequencing and annotation.</title>
        <authorList>
            <consortium name="The Broad Institute Genomics Platform"/>
            <consortium name="The Broad Institute Genome Sequencing Center for Infectious Disease"/>
            <person name="Wu L."/>
            <person name="Ma J."/>
        </authorList>
    </citation>
    <scope>NUCLEOTIDE SEQUENCE [LARGE SCALE GENOMIC DNA]</scope>
    <source>
        <strain evidence="8">CGMCC 1.15180</strain>
    </source>
</reference>
<keyword evidence="8" id="KW-1185">Reference proteome</keyword>
<comment type="caution">
    <text evidence="7">The sequence shown here is derived from an EMBL/GenBank/DDBJ whole genome shotgun (WGS) entry which is preliminary data.</text>
</comment>
<gene>
    <name evidence="7" type="ORF">ACFP4F_28965</name>
</gene>
<evidence type="ECO:0000259" key="6">
    <source>
        <dbReference type="PROSITE" id="PS50850"/>
    </source>
</evidence>
<dbReference type="SUPFAM" id="SSF103473">
    <property type="entry name" value="MFS general substrate transporter"/>
    <property type="match status" value="1"/>
</dbReference>
<feature type="transmembrane region" description="Helical" evidence="5">
    <location>
        <begin position="89"/>
        <end position="109"/>
    </location>
</feature>
<dbReference type="Proteomes" id="UP001596139">
    <property type="component" value="Unassembled WGS sequence"/>
</dbReference>
<dbReference type="PANTHER" id="PTHR43826">
    <property type="entry name" value="GLUCOSE-6-PHOSPHATE EXCHANGER SLC37A4"/>
    <property type="match status" value="1"/>
</dbReference>
<comment type="subcellular location">
    <subcellularLocation>
        <location evidence="1">Cell membrane</location>
        <topology evidence="1">Multi-pass membrane protein</topology>
    </subcellularLocation>
</comment>
<organism evidence="7 8">
    <name type="scientific">Streptomyces ochraceiscleroticus</name>
    <dbReference type="NCBI Taxonomy" id="47761"/>
    <lineage>
        <taxon>Bacteria</taxon>
        <taxon>Bacillati</taxon>
        <taxon>Actinomycetota</taxon>
        <taxon>Actinomycetes</taxon>
        <taxon>Kitasatosporales</taxon>
        <taxon>Streptomycetaceae</taxon>
        <taxon>Streptomyces</taxon>
    </lineage>
</organism>
<feature type="transmembrane region" description="Helical" evidence="5">
    <location>
        <begin position="160"/>
        <end position="179"/>
    </location>
</feature>
<evidence type="ECO:0000256" key="3">
    <source>
        <dbReference type="ARBA" id="ARBA00022989"/>
    </source>
</evidence>